<organism evidence="5">
    <name type="scientific">Chromera velia CCMP2878</name>
    <dbReference type="NCBI Taxonomy" id="1169474"/>
    <lineage>
        <taxon>Eukaryota</taxon>
        <taxon>Sar</taxon>
        <taxon>Alveolata</taxon>
        <taxon>Colpodellida</taxon>
        <taxon>Chromeraceae</taxon>
        <taxon>Chromera</taxon>
    </lineage>
</organism>
<evidence type="ECO:0000256" key="3">
    <source>
        <dbReference type="SAM" id="SignalP"/>
    </source>
</evidence>
<sequence length="908" mass="101492">MRTLLEVCVLSVAAFAFSPSSLMSSRHLLRRRSLVSLLESDFDFDRSLLLNGPHGAQRRRRIRSSRGRTALLQALKEEAKAEKRTKGGEGEKKKHIASEVGDFDPNTETEEDTARIEEQLVYTVEEQILRSLPHSDDHDESTEAFREALSLSGRTTEEAGETEGGGFDQAMQFLNMETKKEEDEGLPLAYDAAKIAAYWDKRPGQVRRRVLQLFRETAPFLTKLLVDWRRGRLKDEARVRKRAVQFRELLTRLGPTFVKLGQALSIRPDLVSPIAMYELQKLCDAVPSFDSAIAMKTVEEELGQPASALFDGIDGTEPIAAASLGQVYRCRIRGSNEEVAVKVQRPDMIRAVSLDLYCLRIFAKVIQTMQARLTNQRTDYLALLEVWAQGTYKELDYENEARNQERFTKDIKFLTGIYVPKVFWERTSRKVLTTEWIRGQKLAESDPKTINRLVKTGVECFLVQLLDLGFFHSDPHPGNLLTTEDGRLVVIDFGLMATIEKPQMNAMIASIIHLANRDYTQVIDDFIALDFLPPDVDRAKVEPVLGAVLDQALKGGGAKNINFQSLAGDLAQVTFDFPFKIPPYFALIIRALGVLEGIALTGDPEFKLIMEAYPYVSKRVMTDNAPELQKAFREILFKDGSFSPTRLAVLLNSANGMLADGEAFVDFDTLPDSTVRPRDAVEFVLRPEAQFLRDVLVDEVAKALDVTGRRLTELLADRVQKRVDGFKESVGRAARFLFPLPFVPVKEAAERLATPPFLPQTLQAMHNVAEVNAEERAYLKGLTELARLLVKGESGASLSSDEIRDLAPLLQKPEAQEFLQQVAVRLRDRVAERLADFLLSELSGTRADGRPVRVVEMDSRERREEGGARGAALVGGGGGEGKALSQPDRREPPSPSCLPLAPEHPCEQ</sequence>
<dbReference type="GO" id="GO:0005524">
    <property type="term" value="F:ATP binding"/>
    <property type="evidence" value="ECO:0007669"/>
    <property type="project" value="InterPro"/>
</dbReference>
<comment type="similarity">
    <text evidence="1">Belongs to the protein kinase superfamily. ADCK protein kinase family.</text>
</comment>
<feature type="signal peptide" evidence="3">
    <location>
        <begin position="1"/>
        <end position="16"/>
    </location>
</feature>
<dbReference type="PROSITE" id="PS50011">
    <property type="entry name" value="PROTEIN_KINASE_DOM"/>
    <property type="match status" value="1"/>
</dbReference>
<evidence type="ECO:0000259" key="4">
    <source>
        <dbReference type="PROSITE" id="PS50011"/>
    </source>
</evidence>
<dbReference type="Gene3D" id="1.10.510.10">
    <property type="entry name" value="Transferase(Phosphotransferase) domain 1"/>
    <property type="match status" value="1"/>
</dbReference>
<dbReference type="EMBL" id="CDMZ01003827">
    <property type="protein sequence ID" value="CEM47732.1"/>
    <property type="molecule type" value="Genomic_DNA"/>
</dbReference>
<proteinExistence type="inferred from homology"/>
<dbReference type="InterPro" id="IPR000719">
    <property type="entry name" value="Prot_kinase_dom"/>
</dbReference>
<dbReference type="GO" id="GO:0004672">
    <property type="term" value="F:protein kinase activity"/>
    <property type="evidence" value="ECO:0007669"/>
    <property type="project" value="InterPro"/>
</dbReference>
<dbReference type="InterPro" id="IPR050154">
    <property type="entry name" value="UbiB_kinase"/>
</dbReference>
<feature type="region of interest" description="Disordered" evidence="2">
    <location>
        <begin position="857"/>
        <end position="908"/>
    </location>
</feature>
<dbReference type="CDD" id="cd05121">
    <property type="entry name" value="ABC1_ADCK3-like"/>
    <property type="match status" value="1"/>
</dbReference>
<dbReference type="AlphaFoldDB" id="A0A0G4HTK0"/>
<dbReference type="PANTHER" id="PTHR10566:SF113">
    <property type="entry name" value="PROTEIN ACTIVITY OF BC1 COMPLEX KINASE 7, CHLOROPLASTIC"/>
    <property type="match status" value="1"/>
</dbReference>
<gene>
    <name evidence="5" type="ORF">Cvel_1338</name>
</gene>
<feature type="compositionally biased region" description="Basic and acidic residues" evidence="2">
    <location>
        <begin position="857"/>
        <end position="867"/>
    </location>
</feature>
<reference evidence="5" key="1">
    <citation type="submission" date="2014-11" db="EMBL/GenBank/DDBJ databases">
        <authorList>
            <person name="Otto D Thomas"/>
            <person name="Naeem Raeece"/>
        </authorList>
    </citation>
    <scope>NUCLEOTIDE SEQUENCE</scope>
</reference>
<evidence type="ECO:0000313" key="5">
    <source>
        <dbReference type="EMBL" id="CEM47732.1"/>
    </source>
</evidence>
<feature type="domain" description="Protein kinase" evidence="4">
    <location>
        <begin position="313"/>
        <end position="665"/>
    </location>
</feature>
<feature type="compositionally biased region" description="Basic and acidic residues" evidence="2">
    <location>
        <begin position="77"/>
        <end position="92"/>
    </location>
</feature>
<evidence type="ECO:0000256" key="1">
    <source>
        <dbReference type="ARBA" id="ARBA00009670"/>
    </source>
</evidence>
<dbReference type="InterPro" id="IPR004147">
    <property type="entry name" value="ABC1_dom"/>
</dbReference>
<feature type="compositionally biased region" description="Acidic residues" evidence="2">
    <location>
        <begin position="101"/>
        <end position="111"/>
    </location>
</feature>
<dbReference type="Pfam" id="PF03109">
    <property type="entry name" value="ABC1"/>
    <property type="match status" value="1"/>
</dbReference>
<accession>A0A0G4HTK0</accession>
<dbReference type="InterPro" id="IPR011009">
    <property type="entry name" value="Kinase-like_dom_sf"/>
</dbReference>
<keyword evidence="3" id="KW-0732">Signal</keyword>
<name>A0A0G4HTK0_9ALVE</name>
<feature type="region of interest" description="Disordered" evidence="2">
    <location>
        <begin position="77"/>
        <end position="112"/>
    </location>
</feature>
<dbReference type="SUPFAM" id="SSF56112">
    <property type="entry name" value="Protein kinase-like (PK-like)"/>
    <property type="match status" value="1"/>
</dbReference>
<protein>
    <recommendedName>
        <fullName evidence="4">Protein kinase domain-containing protein</fullName>
    </recommendedName>
</protein>
<evidence type="ECO:0000256" key="2">
    <source>
        <dbReference type="SAM" id="MobiDB-lite"/>
    </source>
</evidence>
<dbReference type="VEuPathDB" id="CryptoDB:Cvel_1338"/>
<dbReference type="PANTHER" id="PTHR10566">
    <property type="entry name" value="CHAPERONE-ACTIVITY OF BC1 COMPLEX CABC1 -RELATED"/>
    <property type="match status" value="1"/>
</dbReference>
<dbReference type="PhylomeDB" id="A0A0G4HTK0"/>
<feature type="chain" id="PRO_5005192189" description="Protein kinase domain-containing protein" evidence="3">
    <location>
        <begin position="17"/>
        <end position="908"/>
    </location>
</feature>